<dbReference type="Pfam" id="PF04757">
    <property type="entry name" value="Pex2_Pex12"/>
    <property type="match status" value="1"/>
</dbReference>
<accession>A0A7M7SZE9</accession>
<comment type="pathway">
    <text evidence="3">Protein modification; protein ubiquitination.</text>
</comment>
<dbReference type="KEGG" id="spu:115924476"/>
<keyword evidence="16" id="KW-0472">Membrane</keyword>
<dbReference type="EnsemblMetazoa" id="XM_030986639">
    <property type="protein sequence ID" value="XP_030842499"/>
    <property type="gene ID" value="LOC115924476"/>
</dbReference>
<evidence type="ECO:0000256" key="3">
    <source>
        <dbReference type="ARBA" id="ARBA00004906"/>
    </source>
</evidence>
<dbReference type="SMART" id="SM00184">
    <property type="entry name" value="RING"/>
    <property type="match status" value="1"/>
</dbReference>
<dbReference type="RefSeq" id="XP_030842499.1">
    <property type="nucleotide sequence ID" value="XM_030986639.1"/>
</dbReference>
<comment type="subcellular location">
    <subcellularLocation>
        <location evidence="2">Peroxisome membrane</location>
        <topology evidence="2">Multi-pass membrane protein</topology>
    </subcellularLocation>
</comment>
<evidence type="ECO:0000313" key="21">
    <source>
        <dbReference type="Proteomes" id="UP000007110"/>
    </source>
</evidence>
<dbReference type="GeneID" id="115924476"/>
<dbReference type="InterPro" id="IPR017907">
    <property type="entry name" value="Znf_RING_CS"/>
</dbReference>
<dbReference type="PANTHER" id="PTHR23350:SF0">
    <property type="entry name" value="PEROXISOME BIOGENESIS FACTOR 10"/>
    <property type="match status" value="1"/>
</dbReference>
<keyword evidence="21" id="KW-1185">Reference proteome</keyword>
<dbReference type="InParanoid" id="A0A7M7SZE9"/>
<keyword evidence="15" id="KW-1133">Transmembrane helix</keyword>
<keyword evidence="6" id="KW-0813">Transport</keyword>
<keyword evidence="13" id="KW-0862">Zinc</keyword>
<dbReference type="AlphaFoldDB" id="A0A7M7SZE9"/>
<dbReference type="InterPro" id="IPR013083">
    <property type="entry name" value="Znf_RING/FYVE/PHD"/>
</dbReference>
<keyword evidence="8" id="KW-0808">Transferase</keyword>
<dbReference type="Gene3D" id="3.30.40.10">
    <property type="entry name" value="Zinc/RING finger domain, C3HC4 (zinc finger)"/>
    <property type="match status" value="1"/>
</dbReference>
<dbReference type="GO" id="GO:0008270">
    <property type="term" value="F:zinc ion binding"/>
    <property type="evidence" value="ECO:0007669"/>
    <property type="project" value="UniProtKB-KW"/>
</dbReference>
<dbReference type="FunCoup" id="A0A7M7SZE9">
    <property type="interactions" value="1401"/>
</dbReference>
<name>A0A7M7SZE9_STRPU</name>
<evidence type="ECO:0000256" key="2">
    <source>
        <dbReference type="ARBA" id="ARBA00004585"/>
    </source>
</evidence>
<organism evidence="20 21">
    <name type="scientific">Strongylocentrotus purpuratus</name>
    <name type="common">Purple sea urchin</name>
    <dbReference type="NCBI Taxonomy" id="7668"/>
    <lineage>
        <taxon>Eukaryota</taxon>
        <taxon>Metazoa</taxon>
        <taxon>Echinodermata</taxon>
        <taxon>Eleutherozoa</taxon>
        <taxon>Echinozoa</taxon>
        <taxon>Echinoidea</taxon>
        <taxon>Euechinoidea</taxon>
        <taxon>Echinacea</taxon>
        <taxon>Camarodonta</taxon>
        <taxon>Echinidea</taxon>
        <taxon>Strongylocentrotidae</taxon>
        <taxon>Strongylocentrotus</taxon>
    </lineage>
</organism>
<evidence type="ECO:0000256" key="16">
    <source>
        <dbReference type="ARBA" id="ARBA00023136"/>
    </source>
</evidence>
<dbReference type="GO" id="GO:0005778">
    <property type="term" value="C:peroxisomal membrane"/>
    <property type="evidence" value="ECO:0000318"/>
    <property type="project" value="GO_Central"/>
</dbReference>
<evidence type="ECO:0000256" key="15">
    <source>
        <dbReference type="ARBA" id="ARBA00022989"/>
    </source>
</evidence>
<evidence type="ECO:0000256" key="5">
    <source>
        <dbReference type="ARBA" id="ARBA00012483"/>
    </source>
</evidence>
<keyword evidence="12" id="KW-0833">Ubl conjugation pathway</keyword>
<dbReference type="GO" id="GO:0061630">
    <property type="term" value="F:ubiquitin protein ligase activity"/>
    <property type="evidence" value="ECO:0007669"/>
    <property type="project" value="UniProtKB-EC"/>
</dbReference>
<dbReference type="EC" id="2.3.2.27" evidence="5"/>
<feature type="domain" description="RING-type" evidence="19">
    <location>
        <begin position="245"/>
        <end position="283"/>
    </location>
</feature>
<dbReference type="InterPro" id="IPR025654">
    <property type="entry name" value="PEX2/10"/>
</dbReference>
<comment type="catalytic activity">
    <reaction evidence="1">
        <text>S-ubiquitinyl-[E2 ubiquitin-conjugating enzyme]-L-cysteine + [acceptor protein]-L-lysine = [E2 ubiquitin-conjugating enzyme]-L-cysteine + N(6)-ubiquitinyl-[acceptor protein]-L-lysine.</text>
        <dbReference type="EC" id="2.3.2.27"/>
    </reaction>
</comment>
<evidence type="ECO:0000256" key="7">
    <source>
        <dbReference type="ARBA" id="ARBA00022593"/>
    </source>
</evidence>
<evidence type="ECO:0000256" key="17">
    <source>
        <dbReference type="ARBA" id="ARBA00023140"/>
    </source>
</evidence>
<evidence type="ECO:0000256" key="8">
    <source>
        <dbReference type="ARBA" id="ARBA00022679"/>
    </source>
</evidence>
<dbReference type="OMA" id="REKSECP"/>
<keyword evidence="10" id="KW-0479">Metal-binding</keyword>
<dbReference type="InterPro" id="IPR006845">
    <property type="entry name" value="Pex_N"/>
</dbReference>
<keyword evidence="11 18" id="KW-0863">Zinc-finger</keyword>
<keyword evidence="9" id="KW-0812">Transmembrane</keyword>
<keyword evidence="7" id="KW-0962">Peroxisome biogenesis</keyword>
<evidence type="ECO:0000256" key="1">
    <source>
        <dbReference type="ARBA" id="ARBA00000900"/>
    </source>
</evidence>
<evidence type="ECO:0000256" key="10">
    <source>
        <dbReference type="ARBA" id="ARBA00022723"/>
    </source>
</evidence>
<evidence type="ECO:0000256" key="4">
    <source>
        <dbReference type="ARBA" id="ARBA00008704"/>
    </source>
</evidence>
<dbReference type="InterPro" id="IPR001841">
    <property type="entry name" value="Znf_RING"/>
</dbReference>
<evidence type="ECO:0000256" key="12">
    <source>
        <dbReference type="ARBA" id="ARBA00022786"/>
    </source>
</evidence>
<reference evidence="20" key="2">
    <citation type="submission" date="2021-01" db="UniProtKB">
        <authorList>
            <consortium name="EnsemblMetazoa"/>
        </authorList>
    </citation>
    <scope>IDENTIFICATION</scope>
</reference>
<dbReference type="PROSITE" id="PS00518">
    <property type="entry name" value="ZF_RING_1"/>
    <property type="match status" value="1"/>
</dbReference>
<keyword evidence="17" id="KW-0576">Peroxisome</keyword>
<proteinExistence type="inferred from homology"/>
<protein>
    <recommendedName>
        <fullName evidence="5">RING-type E3 ubiquitin transferase</fullName>
        <ecNumber evidence="5">2.3.2.27</ecNumber>
    </recommendedName>
</protein>
<dbReference type="PROSITE" id="PS50089">
    <property type="entry name" value="ZF_RING_2"/>
    <property type="match status" value="1"/>
</dbReference>
<evidence type="ECO:0000259" key="19">
    <source>
        <dbReference type="PROSITE" id="PS50089"/>
    </source>
</evidence>
<keyword evidence="14" id="KW-0653">Protein transport</keyword>
<reference evidence="21" key="1">
    <citation type="submission" date="2015-02" db="EMBL/GenBank/DDBJ databases">
        <title>Genome sequencing for Strongylocentrotus purpuratus.</title>
        <authorList>
            <person name="Murali S."/>
            <person name="Liu Y."/>
            <person name="Vee V."/>
            <person name="English A."/>
            <person name="Wang M."/>
            <person name="Skinner E."/>
            <person name="Han Y."/>
            <person name="Muzny D.M."/>
            <person name="Worley K.C."/>
            <person name="Gibbs R.A."/>
        </authorList>
    </citation>
    <scope>NUCLEOTIDE SEQUENCE</scope>
</reference>
<evidence type="ECO:0000256" key="13">
    <source>
        <dbReference type="ARBA" id="ARBA00022833"/>
    </source>
</evidence>
<evidence type="ECO:0000313" key="20">
    <source>
        <dbReference type="EnsemblMetazoa" id="XP_030842499"/>
    </source>
</evidence>
<evidence type="ECO:0000256" key="6">
    <source>
        <dbReference type="ARBA" id="ARBA00022448"/>
    </source>
</evidence>
<dbReference type="PANTHER" id="PTHR23350">
    <property type="entry name" value="PEROXISOME ASSEMBLY PROTEIN 10"/>
    <property type="match status" value="1"/>
</dbReference>
<comment type="similarity">
    <text evidence="4">Belongs to the pex2/pex10/pex12 family.</text>
</comment>
<evidence type="ECO:0000256" key="14">
    <source>
        <dbReference type="ARBA" id="ARBA00022927"/>
    </source>
</evidence>
<evidence type="ECO:0000256" key="18">
    <source>
        <dbReference type="PROSITE-ProRule" id="PRU00175"/>
    </source>
</evidence>
<evidence type="ECO:0000256" key="9">
    <source>
        <dbReference type="ARBA" id="ARBA00022692"/>
    </source>
</evidence>
<dbReference type="FunFam" id="3.30.40.10:FF:001459">
    <property type="entry name" value="Peroxisome assembly protein, putative"/>
    <property type="match status" value="1"/>
</dbReference>
<dbReference type="OrthoDB" id="6270329at2759"/>
<dbReference type="SUPFAM" id="SSF57850">
    <property type="entry name" value="RING/U-box"/>
    <property type="match status" value="1"/>
</dbReference>
<dbReference type="Pfam" id="PF13639">
    <property type="entry name" value="zf-RING_2"/>
    <property type="match status" value="1"/>
</dbReference>
<sequence>MATFQSAGQAEIIRSSQKDEAYQTQLRGSIHDVVQSLIGTRFWARWRKELDVVSDVLYFGLTTIAGFQTLGEEYVNILQVDGTKRAVPSLQRRIALVALHIGAPYLLDKTLARLLFHLEAGYRLSHLSEEANNRLRLWLPSVRRALTFVNRVHMAVFYLRGLFYHIAKRFSGVNYIQVRRTAVSQALQKSFHILGWLSGIQLSVSLLWHALQLRKMVIYQSSEATEEKERSVTLDTQVVDPRWRCSLCLERRQHTTCPPCGHLYCWGCIMEWCRTKPECPICRDGFQASRLVRLQNYDRR</sequence>
<dbReference type="Proteomes" id="UP000007110">
    <property type="component" value="Unassembled WGS sequence"/>
</dbReference>
<dbReference type="GO" id="GO:0016558">
    <property type="term" value="P:protein import into peroxisome matrix"/>
    <property type="evidence" value="ECO:0000318"/>
    <property type="project" value="GO_Central"/>
</dbReference>
<evidence type="ECO:0000256" key="11">
    <source>
        <dbReference type="ARBA" id="ARBA00022771"/>
    </source>
</evidence>
<dbReference type="CDD" id="cd16527">
    <property type="entry name" value="RING-HC_PEX10"/>
    <property type="match status" value="1"/>
</dbReference>